<keyword evidence="3" id="KW-1185">Reference proteome</keyword>
<name>A0A233RRH8_STRDA</name>
<dbReference type="RefSeq" id="WP_167444453.1">
    <property type="nucleotide sequence ID" value="NZ_MCGQ01000106.1"/>
</dbReference>
<gene>
    <name evidence="2" type="ORF">BEK98_45125</name>
</gene>
<protein>
    <submittedName>
        <fullName evidence="2">Uncharacterized protein</fullName>
    </submittedName>
</protein>
<dbReference type="AlphaFoldDB" id="A0A233RRH8"/>
<accession>A0A233RRH8</accession>
<evidence type="ECO:0000313" key="2">
    <source>
        <dbReference type="EMBL" id="OXY86013.1"/>
    </source>
</evidence>
<comment type="caution">
    <text evidence="2">The sequence shown here is derived from an EMBL/GenBank/DDBJ whole genome shotgun (WGS) entry which is preliminary data.</text>
</comment>
<keyword evidence="1" id="KW-0472">Membrane</keyword>
<organism evidence="2 3">
    <name type="scientific">Streptomyces diastatochromogenes</name>
    <dbReference type="NCBI Taxonomy" id="42236"/>
    <lineage>
        <taxon>Bacteria</taxon>
        <taxon>Bacillati</taxon>
        <taxon>Actinomycetota</taxon>
        <taxon>Actinomycetes</taxon>
        <taxon>Kitasatosporales</taxon>
        <taxon>Streptomycetaceae</taxon>
        <taxon>Streptomyces</taxon>
    </lineage>
</organism>
<evidence type="ECO:0000256" key="1">
    <source>
        <dbReference type="SAM" id="Phobius"/>
    </source>
</evidence>
<evidence type="ECO:0000313" key="3">
    <source>
        <dbReference type="Proteomes" id="UP000215483"/>
    </source>
</evidence>
<feature type="transmembrane region" description="Helical" evidence="1">
    <location>
        <begin position="7"/>
        <end position="27"/>
    </location>
</feature>
<keyword evidence="1" id="KW-1133">Transmembrane helix</keyword>
<dbReference type="Proteomes" id="UP000215483">
    <property type="component" value="Unassembled WGS sequence"/>
</dbReference>
<dbReference type="EMBL" id="MCGQ01000106">
    <property type="protein sequence ID" value="OXY86013.1"/>
    <property type="molecule type" value="Genomic_DNA"/>
</dbReference>
<proteinExistence type="predicted"/>
<sequence>MRLSARIGRAVGCTVPLLVLTCGWLLLQLVARHLHRAEDDHLRERAAAVVPDARALLRAGAAGRPKAADARERALYSAALDVGVRVVGPDGSFSGGPQPGSDVPLPARTGAPVTVHADGASWRALARPVRTPLASGTRWVFASDTADRGQQRLVRRRVLVTTVLTTPCPACWPGGRPRVPPRRCAG</sequence>
<keyword evidence="1" id="KW-0812">Transmembrane</keyword>
<reference evidence="2 3" key="1">
    <citation type="submission" date="2016-07" db="EMBL/GenBank/DDBJ databases">
        <title>Draft genome of Streptomyces diastatochromogenes.</title>
        <authorList>
            <person name="Podduturi R."/>
            <person name="Lukassen M.B."/>
            <person name="Clausen N."/>
            <person name="Nielsen J.L."/>
            <person name="Jorgensen N.O."/>
        </authorList>
    </citation>
    <scope>NUCLEOTIDE SEQUENCE [LARGE SCALE GENOMIC DNA]</scope>
    <source>
        <strain evidence="2 3">DSM 40608</strain>
    </source>
</reference>